<feature type="region of interest" description="Disordered" evidence="1">
    <location>
        <begin position="1"/>
        <end position="68"/>
    </location>
</feature>
<dbReference type="EMBL" id="ADAS02004350">
    <property type="protein sequence ID" value="OAV85428.1"/>
    <property type="molecule type" value="Genomic_DNA"/>
</dbReference>
<sequence>MQSGDSAMQTANKGKSSNAEAAQRASEPEDLSRLDPAFVVAKARKSRTKAGEVEEGRKSGRRAKGIARKSALAEHHDALSWSIQSFIKFFLGNPDKPQDYPITPTEPELAGQYWMEKQSAVILQQLDRVRAALVGKPAAEIDYYVGVAEKEIRKNLTLPPFTSASMQGPGKGCKPISLPVKADVERTLALAGICRVTFQWDATQPGSSSAWNSAIIEILALKSAAQAPAIIQRWIHTKLRELREFQNMDVPTYNGIKNRKAKVDQHQRMRKKIKENQCSMVDKLFQTNIQLANIVEQRECGSDIEDAGENIAPLSQIPDWRSDDLTSILHCLDKMTIARGQHHKTVAANQKLYARSKRNFKSTKGII</sequence>
<dbReference type="VEuPathDB" id="FungiDB:PTTG_30529"/>
<dbReference type="AlphaFoldDB" id="A0A180FYQ3"/>
<feature type="compositionally biased region" description="Polar residues" evidence="1">
    <location>
        <begin position="1"/>
        <end position="20"/>
    </location>
</feature>
<reference evidence="3" key="4">
    <citation type="submission" date="2025-05" db="UniProtKB">
        <authorList>
            <consortium name="EnsemblFungi"/>
        </authorList>
    </citation>
    <scope>IDENTIFICATION</scope>
    <source>
        <strain evidence="3">isolate 1-1 / race 1 (BBBD)</strain>
    </source>
</reference>
<reference evidence="3 4" key="3">
    <citation type="journal article" date="2017" name="G3 (Bethesda)">
        <title>Comparative analysis highlights variable genome content of wheat rusts and divergence of the mating loci.</title>
        <authorList>
            <person name="Cuomo C.A."/>
            <person name="Bakkeren G."/>
            <person name="Khalil H.B."/>
            <person name="Panwar V."/>
            <person name="Joly D."/>
            <person name="Linning R."/>
            <person name="Sakthikumar S."/>
            <person name="Song X."/>
            <person name="Adiconis X."/>
            <person name="Fan L."/>
            <person name="Goldberg J.M."/>
            <person name="Levin J.Z."/>
            <person name="Young S."/>
            <person name="Zeng Q."/>
            <person name="Anikster Y."/>
            <person name="Bruce M."/>
            <person name="Wang M."/>
            <person name="Yin C."/>
            <person name="McCallum B."/>
            <person name="Szabo L.J."/>
            <person name="Hulbert S."/>
            <person name="Chen X."/>
            <person name="Fellers J.P."/>
        </authorList>
    </citation>
    <scope>NUCLEOTIDE SEQUENCE</scope>
    <source>
        <strain evidence="4">Isolate 1-1 / race 1 (BBBD)</strain>
        <strain evidence="3">isolate 1-1 / race 1 (BBBD)</strain>
    </source>
</reference>
<feature type="compositionally biased region" description="Basic and acidic residues" evidence="1">
    <location>
        <begin position="49"/>
        <end position="58"/>
    </location>
</feature>
<dbReference type="EnsemblFungi" id="PTTG_30529-t43_1">
    <property type="protein sequence ID" value="PTTG_30529-t43_1-p1"/>
    <property type="gene ID" value="PTTG_30529"/>
</dbReference>
<dbReference type="Proteomes" id="UP000005240">
    <property type="component" value="Unassembled WGS sequence"/>
</dbReference>
<reference evidence="2" key="1">
    <citation type="submission" date="2009-11" db="EMBL/GenBank/DDBJ databases">
        <authorList>
            <consortium name="The Broad Institute Genome Sequencing Platform"/>
            <person name="Ward D."/>
            <person name="Feldgarden M."/>
            <person name="Earl A."/>
            <person name="Young S.K."/>
            <person name="Zeng Q."/>
            <person name="Koehrsen M."/>
            <person name="Alvarado L."/>
            <person name="Berlin A."/>
            <person name="Bochicchio J."/>
            <person name="Borenstein D."/>
            <person name="Chapman S.B."/>
            <person name="Chen Z."/>
            <person name="Engels R."/>
            <person name="Freedman E."/>
            <person name="Gellesch M."/>
            <person name="Goldberg J."/>
            <person name="Griggs A."/>
            <person name="Gujja S."/>
            <person name="Heilman E."/>
            <person name="Heiman D."/>
            <person name="Hepburn T."/>
            <person name="Howarth C."/>
            <person name="Jen D."/>
            <person name="Larson L."/>
            <person name="Lewis B."/>
            <person name="Mehta T."/>
            <person name="Park D."/>
            <person name="Pearson M."/>
            <person name="Roberts A."/>
            <person name="Saif S."/>
            <person name="Shea T."/>
            <person name="Shenoy N."/>
            <person name="Sisk P."/>
            <person name="Stolte C."/>
            <person name="Sykes S."/>
            <person name="Thomson T."/>
            <person name="Walk T."/>
            <person name="White J."/>
            <person name="Yandava C."/>
            <person name="Izard J."/>
            <person name="Baranova O.V."/>
            <person name="Blanton J.M."/>
            <person name="Tanner A.C."/>
            <person name="Dewhirst F.E."/>
            <person name="Haas B."/>
            <person name="Nusbaum C."/>
            <person name="Birren B."/>
        </authorList>
    </citation>
    <scope>NUCLEOTIDE SEQUENCE [LARGE SCALE GENOMIC DNA]</scope>
    <source>
        <strain evidence="2">1-1 BBBD Race 1</strain>
    </source>
</reference>
<reference evidence="2" key="2">
    <citation type="submission" date="2016-05" db="EMBL/GenBank/DDBJ databases">
        <title>Comparative analysis highlights variable genome content of wheat rusts and divergence of the mating loci.</title>
        <authorList>
            <person name="Cuomo C.A."/>
            <person name="Bakkeren G."/>
            <person name="Szabo L."/>
            <person name="Khalil H."/>
            <person name="Joly D."/>
            <person name="Goldberg J."/>
            <person name="Young S."/>
            <person name="Zeng Q."/>
            <person name="Fellers J."/>
        </authorList>
    </citation>
    <scope>NUCLEOTIDE SEQUENCE [LARGE SCALE GENOMIC DNA]</scope>
    <source>
        <strain evidence="2">1-1 BBBD Race 1</strain>
    </source>
</reference>
<organism evidence="2">
    <name type="scientific">Puccinia triticina (isolate 1-1 / race 1 (BBBD))</name>
    <name type="common">Brown leaf rust fungus</name>
    <dbReference type="NCBI Taxonomy" id="630390"/>
    <lineage>
        <taxon>Eukaryota</taxon>
        <taxon>Fungi</taxon>
        <taxon>Dikarya</taxon>
        <taxon>Basidiomycota</taxon>
        <taxon>Pucciniomycotina</taxon>
        <taxon>Pucciniomycetes</taxon>
        <taxon>Pucciniales</taxon>
        <taxon>Pucciniaceae</taxon>
        <taxon>Puccinia</taxon>
    </lineage>
</organism>
<evidence type="ECO:0000313" key="4">
    <source>
        <dbReference type="Proteomes" id="UP000005240"/>
    </source>
</evidence>
<evidence type="ECO:0000313" key="3">
    <source>
        <dbReference type="EnsemblFungi" id="PTTG_30529-t43_1-p1"/>
    </source>
</evidence>
<protein>
    <submittedName>
        <fullName evidence="2 3">Uncharacterized protein</fullName>
    </submittedName>
</protein>
<proteinExistence type="predicted"/>
<feature type="non-terminal residue" evidence="2">
    <location>
        <position position="367"/>
    </location>
</feature>
<name>A0A180FYQ3_PUCT1</name>
<gene>
    <name evidence="2" type="ORF">PTTG_30529</name>
</gene>
<accession>A0A180FYQ3</accession>
<keyword evidence="4" id="KW-1185">Reference proteome</keyword>
<evidence type="ECO:0000256" key="1">
    <source>
        <dbReference type="SAM" id="MobiDB-lite"/>
    </source>
</evidence>
<evidence type="ECO:0000313" key="2">
    <source>
        <dbReference type="EMBL" id="OAV85428.1"/>
    </source>
</evidence>